<dbReference type="PROSITE" id="PS00059">
    <property type="entry name" value="ADH_ZINC"/>
    <property type="match status" value="1"/>
</dbReference>
<dbReference type="Gene3D" id="3.40.50.720">
    <property type="entry name" value="NAD(P)-binding Rossmann-like Domain"/>
    <property type="match status" value="1"/>
</dbReference>
<keyword evidence="9" id="KW-1185">Reference proteome</keyword>
<proteinExistence type="inferred from homology"/>
<dbReference type="InterPro" id="IPR020843">
    <property type="entry name" value="ER"/>
</dbReference>
<keyword evidence="6" id="KW-0472">Membrane</keyword>
<dbReference type="EMBL" id="MCGE01000021">
    <property type="protein sequence ID" value="ORZ11575.1"/>
    <property type="molecule type" value="Genomic_DNA"/>
</dbReference>
<dbReference type="InterPro" id="IPR036291">
    <property type="entry name" value="NAD(P)-bd_dom_sf"/>
</dbReference>
<dbReference type="Gene3D" id="3.90.180.10">
    <property type="entry name" value="Medium-chain alcohol dehydrogenases, catalytic domain"/>
    <property type="match status" value="1"/>
</dbReference>
<dbReference type="Pfam" id="PF00107">
    <property type="entry name" value="ADH_zinc_N"/>
    <property type="match status" value="1"/>
</dbReference>
<evidence type="ECO:0000256" key="6">
    <source>
        <dbReference type="SAM" id="Phobius"/>
    </source>
</evidence>
<feature type="transmembrane region" description="Helical" evidence="6">
    <location>
        <begin position="182"/>
        <end position="200"/>
    </location>
</feature>
<dbReference type="GO" id="GO:0016616">
    <property type="term" value="F:oxidoreductase activity, acting on the CH-OH group of donors, NAD or NADP as acceptor"/>
    <property type="evidence" value="ECO:0007669"/>
    <property type="project" value="InterPro"/>
</dbReference>
<dbReference type="STRING" id="90262.A0A1X2I9Z4"/>
<dbReference type="Pfam" id="PF08240">
    <property type="entry name" value="ADH_N"/>
    <property type="match status" value="1"/>
</dbReference>
<dbReference type="Proteomes" id="UP000193560">
    <property type="component" value="Unassembled WGS sequence"/>
</dbReference>
<gene>
    <name evidence="8" type="ORF">BCR42DRAFT_462164</name>
</gene>
<feature type="domain" description="Enoyl reductase (ER)" evidence="7">
    <location>
        <begin position="15"/>
        <end position="332"/>
    </location>
</feature>
<protein>
    <submittedName>
        <fullName evidence="8">Chaperonin 10-like protein</fullName>
    </submittedName>
</protein>
<keyword evidence="2 5" id="KW-0479">Metal-binding</keyword>
<name>A0A1X2I9Z4_9FUNG</name>
<dbReference type="SUPFAM" id="SSF50129">
    <property type="entry name" value="GroES-like"/>
    <property type="match status" value="1"/>
</dbReference>
<keyword evidence="3 5" id="KW-0862">Zinc</keyword>
<accession>A0A1X2I9Z4</accession>
<dbReference type="InterPro" id="IPR011032">
    <property type="entry name" value="GroES-like_sf"/>
</dbReference>
<keyword evidence="6" id="KW-1133">Transmembrane helix</keyword>
<reference evidence="8 9" key="1">
    <citation type="submission" date="2016-07" db="EMBL/GenBank/DDBJ databases">
        <title>Pervasive Adenine N6-methylation of Active Genes in Fungi.</title>
        <authorList>
            <consortium name="DOE Joint Genome Institute"/>
            <person name="Mondo S.J."/>
            <person name="Dannebaum R.O."/>
            <person name="Kuo R.C."/>
            <person name="Labutti K."/>
            <person name="Haridas S."/>
            <person name="Kuo A."/>
            <person name="Salamov A."/>
            <person name="Ahrendt S.R."/>
            <person name="Lipzen A."/>
            <person name="Sullivan W."/>
            <person name="Andreopoulos W.B."/>
            <person name="Clum A."/>
            <person name="Lindquist E."/>
            <person name="Daum C."/>
            <person name="Ramamoorthy G.K."/>
            <person name="Gryganskyi A."/>
            <person name="Culley D."/>
            <person name="Magnuson J.K."/>
            <person name="James T.Y."/>
            <person name="O'Malley M.A."/>
            <person name="Stajich J.E."/>
            <person name="Spatafora J.W."/>
            <person name="Visel A."/>
            <person name="Grigoriev I.V."/>
        </authorList>
    </citation>
    <scope>NUCLEOTIDE SEQUENCE [LARGE SCALE GENOMIC DNA]</scope>
    <source>
        <strain evidence="8 9">NRRL 1336</strain>
    </source>
</reference>
<keyword evidence="4" id="KW-0560">Oxidoreductase</keyword>
<dbReference type="InterPro" id="IPR047109">
    <property type="entry name" value="CAD-like"/>
</dbReference>
<evidence type="ECO:0000256" key="1">
    <source>
        <dbReference type="ARBA" id="ARBA00001947"/>
    </source>
</evidence>
<comment type="similarity">
    <text evidence="5">Belongs to the zinc-containing alcohol dehydrogenase family.</text>
</comment>
<dbReference type="GO" id="GO:0008270">
    <property type="term" value="F:zinc ion binding"/>
    <property type="evidence" value="ECO:0007669"/>
    <property type="project" value="InterPro"/>
</dbReference>
<dbReference type="SMART" id="SM00829">
    <property type="entry name" value="PKS_ER"/>
    <property type="match status" value="1"/>
</dbReference>
<evidence type="ECO:0000259" key="7">
    <source>
        <dbReference type="SMART" id="SM00829"/>
    </source>
</evidence>
<evidence type="ECO:0000256" key="2">
    <source>
        <dbReference type="ARBA" id="ARBA00022723"/>
    </source>
</evidence>
<comment type="cofactor">
    <cofactor evidence="1 5">
        <name>Zn(2+)</name>
        <dbReference type="ChEBI" id="CHEBI:29105"/>
    </cofactor>
</comment>
<dbReference type="InterPro" id="IPR013154">
    <property type="entry name" value="ADH-like_N"/>
</dbReference>
<dbReference type="SUPFAM" id="SSF51735">
    <property type="entry name" value="NAD(P)-binding Rossmann-fold domains"/>
    <property type="match status" value="1"/>
</dbReference>
<dbReference type="OrthoDB" id="1879366at2759"/>
<sequence length="334" mass="37010">MVHTDTFNAWVLKSKDQPLEWDKLPLKQFDADTVEMNITHCGMCGTDIHAIDDCLEGFTQYPTVVGHEITGVVTRVGDNVRKFKIGDRVGVGAQSYSCMDCVNCNNGHENLCKKGFTGTYCSQYPNGDKTFGGYAETWRGDQHFVFSIPDAMTNEMAATFFCAGITTYSPLRRYQVKKGDRVAVAGVGGLGHFAILWAVAMDAMALGCADFVIASDKDHMAKYQDTLTHMVCASYVTDFDWATHLSLLQHNGTFILLGAPEADLSGIPPLMLLMKQIQISGSLIGSPKQIEEMLAFAVEHDVKPWITKYNMKDVAEAIKDFRGGKPRYRFVLEN</sequence>
<comment type="caution">
    <text evidence="8">The sequence shown here is derived from an EMBL/GenBank/DDBJ whole genome shotgun (WGS) entry which is preliminary data.</text>
</comment>
<dbReference type="AlphaFoldDB" id="A0A1X2I9Z4"/>
<organism evidence="8 9">
    <name type="scientific">Absidia repens</name>
    <dbReference type="NCBI Taxonomy" id="90262"/>
    <lineage>
        <taxon>Eukaryota</taxon>
        <taxon>Fungi</taxon>
        <taxon>Fungi incertae sedis</taxon>
        <taxon>Mucoromycota</taxon>
        <taxon>Mucoromycotina</taxon>
        <taxon>Mucoromycetes</taxon>
        <taxon>Mucorales</taxon>
        <taxon>Cunninghamellaceae</taxon>
        <taxon>Absidia</taxon>
    </lineage>
</organism>
<dbReference type="PANTHER" id="PTHR42683">
    <property type="entry name" value="ALDEHYDE REDUCTASE"/>
    <property type="match status" value="1"/>
</dbReference>
<dbReference type="CDD" id="cd05283">
    <property type="entry name" value="CAD1"/>
    <property type="match status" value="1"/>
</dbReference>
<evidence type="ECO:0000256" key="4">
    <source>
        <dbReference type="ARBA" id="ARBA00023002"/>
    </source>
</evidence>
<evidence type="ECO:0000256" key="5">
    <source>
        <dbReference type="RuleBase" id="RU361277"/>
    </source>
</evidence>
<dbReference type="InterPro" id="IPR013149">
    <property type="entry name" value="ADH-like_C"/>
</dbReference>
<keyword evidence="6" id="KW-0812">Transmembrane</keyword>
<evidence type="ECO:0000313" key="9">
    <source>
        <dbReference type="Proteomes" id="UP000193560"/>
    </source>
</evidence>
<evidence type="ECO:0000313" key="8">
    <source>
        <dbReference type="EMBL" id="ORZ11575.1"/>
    </source>
</evidence>
<evidence type="ECO:0000256" key="3">
    <source>
        <dbReference type="ARBA" id="ARBA00022833"/>
    </source>
</evidence>
<dbReference type="InterPro" id="IPR002328">
    <property type="entry name" value="ADH_Zn_CS"/>
</dbReference>